<dbReference type="RefSeq" id="WP_237977658.1">
    <property type="nucleotide sequence ID" value="NZ_JAKNCT010000001.1"/>
</dbReference>
<organism evidence="3 4">
    <name type="scientific">Mesosutterella porci</name>
    <dbReference type="NCBI Taxonomy" id="2915351"/>
    <lineage>
        <taxon>Bacteria</taxon>
        <taxon>Pseudomonadati</taxon>
        <taxon>Pseudomonadota</taxon>
        <taxon>Betaproteobacteria</taxon>
        <taxon>Burkholderiales</taxon>
        <taxon>Sutterellaceae</taxon>
        <taxon>Mesosutterella</taxon>
    </lineage>
</organism>
<name>A0ABS9MN92_9BURK</name>
<evidence type="ECO:0000259" key="2">
    <source>
        <dbReference type="Pfam" id="PF02579"/>
    </source>
</evidence>
<proteinExistence type="predicted"/>
<dbReference type="SUPFAM" id="SSF53146">
    <property type="entry name" value="Nitrogenase accessory factor-like"/>
    <property type="match status" value="1"/>
</dbReference>
<dbReference type="InterPro" id="IPR036105">
    <property type="entry name" value="DiNase_FeMo-co_biosyn_sf"/>
</dbReference>
<dbReference type="Gene3D" id="3.30.420.130">
    <property type="entry name" value="Dinitrogenase iron-molybdenum cofactor biosynthesis domain"/>
    <property type="match status" value="1"/>
</dbReference>
<dbReference type="EMBL" id="JAKNCT010000001">
    <property type="protein sequence ID" value="MCG5030002.1"/>
    <property type="molecule type" value="Genomic_DNA"/>
</dbReference>
<keyword evidence="1" id="KW-0535">Nitrogen fixation</keyword>
<dbReference type="PANTHER" id="PTHR33937:SF2">
    <property type="entry name" value="DINITROGENASE IRON-MOLYBDENUM COFACTOR BIOSYNTHESIS DOMAIN-CONTAINING PROTEIN"/>
    <property type="match status" value="1"/>
</dbReference>
<dbReference type="Proteomes" id="UP001297600">
    <property type="component" value="Unassembled WGS sequence"/>
</dbReference>
<protein>
    <recommendedName>
        <fullName evidence="2">Dinitrogenase iron-molybdenum cofactor biosynthesis domain-containing protein</fullName>
    </recommendedName>
</protein>
<dbReference type="InterPro" id="IPR003731">
    <property type="entry name" value="Di-Nase_FeMo-co_biosynth"/>
</dbReference>
<gene>
    <name evidence="3" type="ORF">MAF45_00835</name>
</gene>
<evidence type="ECO:0000313" key="3">
    <source>
        <dbReference type="EMBL" id="MCG5030002.1"/>
    </source>
</evidence>
<keyword evidence="4" id="KW-1185">Reference proteome</keyword>
<evidence type="ECO:0000256" key="1">
    <source>
        <dbReference type="ARBA" id="ARBA00023231"/>
    </source>
</evidence>
<dbReference type="Pfam" id="PF02579">
    <property type="entry name" value="Nitro_FeMo-Co"/>
    <property type="match status" value="1"/>
</dbReference>
<accession>A0ABS9MN92</accession>
<comment type="caution">
    <text evidence="3">The sequence shown here is derived from an EMBL/GenBank/DDBJ whole genome shotgun (WGS) entry which is preliminary data.</text>
</comment>
<sequence length="115" mass="11570">MKIAVPVEGEEIFQHFGRAPAFKVYEVENGAVKASELVASQGTGHTAKSTDLAAMKPDVVLCGGIGTGALAAVEAAGAKLVAGASGRADDAVSAYLAGQLENREDAVHACSCGCH</sequence>
<reference evidence="3 4" key="1">
    <citation type="submission" date="2022-02" db="EMBL/GenBank/DDBJ databases">
        <title>Mesosutterella porci, a novel member of the family Sutterellaceae from pig feces.</title>
        <authorList>
            <person name="Wylensek D."/>
            <person name="Clavel T."/>
        </authorList>
    </citation>
    <scope>NUCLEOTIDE SEQUENCE [LARGE SCALE GENOMIC DNA]</scope>
    <source>
        <strain evidence="4">oilRF-744-wt-GAM-9</strain>
    </source>
</reference>
<dbReference type="PANTHER" id="PTHR33937">
    <property type="entry name" value="IRON-MOLYBDENUM PROTEIN-RELATED-RELATED"/>
    <property type="match status" value="1"/>
</dbReference>
<feature type="domain" description="Dinitrogenase iron-molybdenum cofactor biosynthesis" evidence="2">
    <location>
        <begin position="9"/>
        <end position="96"/>
    </location>
</feature>
<dbReference type="InterPro" id="IPR051840">
    <property type="entry name" value="NifX/NifY_domain"/>
</dbReference>
<evidence type="ECO:0000313" key="4">
    <source>
        <dbReference type="Proteomes" id="UP001297600"/>
    </source>
</evidence>